<feature type="transmembrane region" description="Helical" evidence="7">
    <location>
        <begin position="332"/>
        <end position="353"/>
    </location>
</feature>
<sequence length="601" mass="66902">MLRRILAAILVAVTCTGGAAAQDEGEPTFEVETLNAGLDPAPRNVDLSTPRSAMEAFVSATDRTDYVTAAHVLDLEFVPEGEQHRLGPRLAEELSFVLKRKIPIDFNALPDRPDGMDTTGSEREPMVGVARRSIQIGVLDLPEWPVTVRLNRVNAAGAEPVWVFSRQTVEHIPELYARYGPTAFEKALPDVLRQETIWGILWWELITIPVIAAFTFLVAWAIWRIMTLVSNRVPFAGVRAAICRGRLPTALLAIGIVLQVTVSSIFEFSSATDTTLSVLFWIVIIAAIVFGVSRTLDTVIDFTSNRYLSTIDNPENTSARRWYTNLSAAKRIGVMFVVVVGLAVAFSSLRVFSSFGLSLLVSAGVATAIFGLAAQTVLGNIFASLQLALAKPIRIGDAVYYDDHWAYVEQINYTYVRLRTWDLKRFIVPVKHFVSNPFENWTMEEPKMILPILLKLDHRTDVDNLRQVFAKMAGDDPDWSEGEDPKVQVIDHDEIAMSVRFYCIADNPTAAWDLHCRMRERLLAYLRDMPEPGALPRTRLAYVANTINDNGGTQNTYDGGVTESGEPTTTPERRDDARREDGPDMRRRMSDGDPSGQEAAE</sequence>
<dbReference type="InterPro" id="IPR011066">
    <property type="entry name" value="MscS_channel_C_sf"/>
</dbReference>
<evidence type="ECO:0000256" key="8">
    <source>
        <dbReference type="SAM" id="SignalP"/>
    </source>
</evidence>
<gene>
    <name evidence="10" type="ORF">DLJ53_14845</name>
</gene>
<dbReference type="InterPro" id="IPR023408">
    <property type="entry name" value="MscS_beta-dom_sf"/>
</dbReference>
<comment type="subcellular location">
    <subcellularLocation>
        <location evidence="1">Cell membrane</location>
        <topology evidence="1">Multi-pass membrane protein</topology>
    </subcellularLocation>
</comment>
<evidence type="ECO:0000256" key="7">
    <source>
        <dbReference type="SAM" id="Phobius"/>
    </source>
</evidence>
<feature type="compositionally biased region" description="Polar residues" evidence="6">
    <location>
        <begin position="547"/>
        <end position="557"/>
    </location>
</feature>
<dbReference type="Gene3D" id="2.30.30.60">
    <property type="match status" value="1"/>
</dbReference>
<evidence type="ECO:0000259" key="9">
    <source>
        <dbReference type="Pfam" id="PF00924"/>
    </source>
</evidence>
<protein>
    <recommendedName>
        <fullName evidence="9">Mechanosensitive ion channel MscS domain-containing protein</fullName>
    </recommendedName>
</protein>
<feature type="chain" id="PRO_5032924987" description="Mechanosensitive ion channel MscS domain-containing protein" evidence="8">
    <location>
        <begin position="22"/>
        <end position="601"/>
    </location>
</feature>
<feature type="transmembrane region" description="Helical" evidence="7">
    <location>
        <begin position="359"/>
        <end position="385"/>
    </location>
</feature>
<dbReference type="EMBL" id="QHHQ01000003">
    <property type="protein sequence ID" value="RAI00538.1"/>
    <property type="molecule type" value="Genomic_DNA"/>
</dbReference>
<dbReference type="Gene3D" id="1.10.287.1260">
    <property type="match status" value="1"/>
</dbReference>
<feature type="region of interest" description="Disordered" evidence="6">
    <location>
        <begin position="547"/>
        <end position="601"/>
    </location>
</feature>
<feature type="transmembrane region" description="Helical" evidence="7">
    <location>
        <begin position="278"/>
        <end position="296"/>
    </location>
</feature>
<feature type="transmembrane region" description="Helical" evidence="7">
    <location>
        <begin position="247"/>
        <end position="266"/>
    </location>
</feature>
<dbReference type="InterPro" id="IPR006685">
    <property type="entry name" value="MscS_channel_2nd"/>
</dbReference>
<evidence type="ECO:0000256" key="1">
    <source>
        <dbReference type="ARBA" id="ARBA00004651"/>
    </source>
</evidence>
<evidence type="ECO:0000313" key="11">
    <source>
        <dbReference type="Proteomes" id="UP000249590"/>
    </source>
</evidence>
<dbReference type="PANTHER" id="PTHR30566">
    <property type="entry name" value="YNAI-RELATED MECHANOSENSITIVE ION CHANNEL"/>
    <property type="match status" value="1"/>
</dbReference>
<keyword evidence="4 7" id="KW-1133">Transmembrane helix</keyword>
<feature type="signal peptide" evidence="8">
    <location>
        <begin position="1"/>
        <end position="21"/>
    </location>
</feature>
<evidence type="ECO:0000256" key="2">
    <source>
        <dbReference type="ARBA" id="ARBA00022475"/>
    </source>
</evidence>
<evidence type="ECO:0000256" key="6">
    <source>
        <dbReference type="SAM" id="MobiDB-lite"/>
    </source>
</evidence>
<dbReference type="Proteomes" id="UP000249590">
    <property type="component" value="Unassembled WGS sequence"/>
</dbReference>
<dbReference type="AlphaFoldDB" id="A0A8B2NXM8"/>
<reference evidence="10 11" key="1">
    <citation type="submission" date="2018-05" db="EMBL/GenBank/DDBJ databases">
        <title>Acuticoccus sediminis sp. nov., isolated from deep-sea sediment of Indian Ocean.</title>
        <authorList>
            <person name="Liu X."/>
            <person name="Lai Q."/>
            <person name="Du Y."/>
            <person name="Sun F."/>
            <person name="Zhang X."/>
            <person name="Wang S."/>
            <person name="Shao Z."/>
        </authorList>
    </citation>
    <scope>NUCLEOTIDE SEQUENCE [LARGE SCALE GENOMIC DNA]</scope>
    <source>
        <strain evidence="10 11">PTG4-2</strain>
    </source>
</reference>
<keyword evidence="2" id="KW-1003">Cell membrane</keyword>
<keyword evidence="5 7" id="KW-0472">Membrane</keyword>
<keyword evidence="11" id="KW-1185">Reference proteome</keyword>
<dbReference type="SUPFAM" id="SSF50182">
    <property type="entry name" value="Sm-like ribonucleoproteins"/>
    <property type="match status" value="1"/>
</dbReference>
<evidence type="ECO:0000256" key="4">
    <source>
        <dbReference type="ARBA" id="ARBA00022989"/>
    </source>
</evidence>
<feature type="transmembrane region" description="Helical" evidence="7">
    <location>
        <begin position="200"/>
        <end position="226"/>
    </location>
</feature>
<name>A0A8B2NXM8_9HYPH</name>
<keyword evidence="3 7" id="KW-0812">Transmembrane</keyword>
<dbReference type="RefSeq" id="WP_111346569.1">
    <property type="nucleotide sequence ID" value="NZ_QHHQ01000003.1"/>
</dbReference>
<dbReference type="GO" id="GO:0008381">
    <property type="term" value="F:mechanosensitive monoatomic ion channel activity"/>
    <property type="evidence" value="ECO:0007669"/>
    <property type="project" value="UniProtKB-ARBA"/>
</dbReference>
<evidence type="ECO:0000313" key="10">
    <source>
        <dbReference type="EMBL" id="RAI00538.1"/>
    </source>
</evidence>
<accession>A0A8B2NXM8</accession>
<dbReference type="InterPro" id="IPR010920">
    <property type="entry name" value="LSM_dom_sf"/>
</dbReference>
<evidence type="ECO:0000256" key="3">
    <source>
        <dbReference type="ARBA" id="ARBA00022692"/>
    </source>
</evidence>
<dbReference type="PANTHER" id="PTHR30566:SF25">
    <property type="entry name" value="INNER MEMBRANE PROTEIN"/>
    <property type="match status" value="1"/>
</dbReference>
<dbReference type="SUPFAM" id="SSF82689">
    <property type="entry name" value="Mechanosensitive channel protein MscS (YggB), C-terminal domain"/>
    <property type="match status" value="1"/>
</dbReference>
<comment type="caution">
    <text evidence="10">The sequence shown here is derived from an EMBL/GenBank/DDBJ whole genome shotgun (WGS) entry which is preliminary data.</text>
</comment>
<organism evidence="10 11">
    <name type="scientific">Acuticoccus sediminis</name>
    <dbReference type="NCBI Taxonomy" id="2184697"/>
    <lineage>
        <taxon>Bacteria</taxon>
        <taxon>Pseudomonadati</taxon>
        <taxon>Pseudomonadota</taxon>
        <taxon>Alphaproteobacteria</taxon>
        <taxon>Hyphomicrobiales</taxon>
        <taxon>Amorphaceae</taxon>
        <taxon>Acuticoccus</taxon>
    </lineage>
</organism>
<keyword evidence="8" id="KW-0732">Signal</keyword>
<dbReference type="GO" id="GO:0005886">
    <property type="term" value="C:plasma membrane"/>
    <property type="evidence" value="ECO:0007669"/>
    <property type="project" value="UniProtKB-SubCell"/>
</dbReference>
<dbReference type="OrthoDB" id="9792218at2"/>
<feature type="compositionally biased region" description="Basic and acidic residues" evidence="6">
    <location>
        <begin position="571"/>
        <end position="591"/>
    </location>
</feature>
<dbReference type="Pfam" id="PF00924">
    <property type="entry name" value="MS_channel_2nd"/>
    <property type="match status" value="1"/>
</dbReference>
<evidence type="ECO:0000256" key="5">
    <source>
        <dbReference type="ARBA" id="ARBA00023136"/>
    </source>
</evidence>
<proteinExistence type="predicted"/>
<feature type="domain" description="Mechanosensitive ion channel MscS" evidence="9">
    <location>
        <begin position="377"/>
        <end position="442"/>
    </location>
</feature>